<evidence type="ECO:0000256" key="3">
    <source>
        <dbReference type="SAM" id="Phobius"/>
    </source>
</evidence>
<organism evidence="4 5">
    <name type="scientific">Podospora australis</name>
    <dbReference type="NCBI Taxonomy" id="1536484"/>
    <lineage>
        <taxon>Eukaryota</taxon>
        <taxon>Fungi</taxon>
        <taxon>Dikarya</taxon>
        <taxon>Ascomycota</taxon>
        <taxon>Pezizomycotina</taxon>
        <taxon>Sordariomycetes</taxon>
        <taxon>Sordariomycetidae</taxon>
        <taxon>Sordariales</taxon>
        <taxon>Podosporaceae</taxon>
        <taxon>Podospora</taxon>
    </lineage>
</organism>
<feature type="region of interest" description="Disordered" evidence="2">
    <location>
        <begin position="110"/>
        <end position="135"/>
    </location>
</feature>
<feature type="region of interest" description="Disordered" evidence="2">
    <location>
        <begin position="158"/>
        <end position="199"/>
    </location>
</feature>
<dbReference type="AlphaFoldDB" id="A0AAN6WWA5"/>
<evidence type="ECO:0000313" key="5">
    <source>
        <dbReference type="Proteomes" id="UP001302126"/>
    </source>
</evidence>
<feature type="compositionally biased region" description="Polar residues" evidence="2">
    <location>
        <begin position="45"/>
        <end position="71"/>
    </location>
</feature>
<sequence length="576" mass="64320">MVSTRRQQRDSNPANTWRMIHASANESFENASDLGYQDGEDIVLSGNSEQSQSFVSQPYSQSFSIGDSQPYSQPYSQPFSIGGSQDDPIDTYLRRAEDDEQFILKTPFQPSIPRSVRHGSREDMDRSPEPQFQMPRLDVDGSALLPPLQMEEVDFAREAFSRRPEPSSAGLRRRVGGHRHNQQPGEQDQHDTSAELSSSEMVLSSTSGSVMGKLMLAVVRFVKSITRLAIFGAMLLTCCYTIWMGLHMVTTTTGADLTSVCTLPAVSWLDLPICSQLNNQVPQSGPGSSVNDAQDPLADVMQENAAACPRLKMRDAAQEIRALRNQVTSSSLLDKEALVLGLDDYLTNAKPIPRSLVTFNVHVRSAMAKLDIQNKYIRKSIQKMDEDLDHRHPPGTVESLLLWLFPPSEIPPERKILDDYITDLDSKLQLLKGLTGQGRALLSSFQEAENSLGSVEQQIVRHRNEAQEQQNDVWAILPSWLGGNSGYWKDIIRQSKLLERVDTQSKYCAGFLKKLVHRLEIMESVLEALKDGAAKPISDPDHDLGMILRRHLSAIQPHIEEVTASQRKVFGEEIKA</sequence>
<dbReference type="Proteomes" id="UP001302126">
    <property type="component" value="Unassembled WGS sequence"/>
</dbReference>
<keyword evidence="5" id="KW-1185">Reference proteome</keyword>
<keyword evidence="1" id="KW-0175">Coiled coil</keyword>
<keyword evidence="3" id="KW-1133">Transmembrane helix</keyword>
<feature type="coiled-coil region" evidence="1">
    <location>
        <begin position="445"/>
        <end position="472"/>
    </location>
</feature>
<comment type="caution">
    <text evidence="4">The sequence shown here is derived from an EMBL/GenBank/DDBJ whole genome shotgun (WGS) entry which is preliminary data.</text>
</comment>
<dbReference type="EMBL" id="MU864387">
    <property type="protein sequence ID" value="KAK4188495.1"/>
    <property type="molecule type" value="Genomic_DNA"/>
</dbReference>
<keyword evidence="3" id="KW-0812">Transmembrane</keyword>
<feature type="region of interest" description="Disordered" evidence="2">
    <location>
        <begin position="29"/>
        <end position="71"/>
    </location>
</feature>
<feature type="transmembrane region" description="Helical" evidence="3">
    <location>
        <begin position="225"/>
        <end position="246"/>
    </location>
</feature>
<feature type="compositionally biased region" description="Basic residues" evidence="2">
    <location>
        <begin position="171"/>
        <end position="181"/>
    </location>
</feature>
<reference evidence="4" key="1">
    <citation type="journal article" date="2023" name="Mol. Phylogenet. Evol.">
        <title>Genome-scale phylogeny and comparative genomics of the fungal order Sordariales.</title>
        <authorList>
            <person name="Hensen N."/>
            <person name="Bonometti L."/>
            <person name="Westerberg I."/>
            <person name="Brannstrom I.O."/>
            <person name="Guillou S."/>
            <person name="Cros-Aarteil S."/>
            <person name="Calhoun S."/>
            <person name="Haridas S."/>
            <person name="Kuo A."/>
            <person name="Mondo S."/>
            <person name="Pangilinan J."/>
            <person name="Riley R."/>
            <person name="LaButti K."/>
            <person name="Andreopoulos B."/>
            <person name="Lipzen A."/>
            <person name="Chen C."/>
            <person name="Yan M."/>
            <person name="Daum C."/>
            <person name="Ng V."/>
            <person name="Clum A."/>
            <person name="Steindorff A."/>
            <person name="Ohm R.A."/>
            <person name="Martin F."/>
            <person name="Silar P."/>
            <person name="Natvig D.O."/>
            <person name="Lalanne C."/>
            <person name="Gautier V."/>
            <person name="Ament-Velasquez S.L."/>
            <person name="Kruys A."/>
            <person name="Hutchinson M.I."/>
            <person name="Powell A.J."/>
            <person name="Barry K."/>
            <person name="Miller A.N."/>
            <person name="Grigoriev I.V."/>
            <person name="Debuchy R."/>
            <person name="Gladieux P."/>
            <person name="Hiltunen Thoren M."/>
            <person name="Johannesson H."/>
        </authorList>
    </citation>
    <scope>NUCLEOTIDE SEQUENCE</scope>
    <source>
        <strain evidence="4">PSN309</strain>
    </source>
</reference>
<reference evidence="4" key="2">
    <citation type="submission" date="2023-05" db="EMBL/GenBank/DDBJ databases">
        <authorList>
            <consortium name="Lawrence Berkeley National Laboratory"/>
            <person name="Steindorff A."/>
            <person name="Hensen N."/>
            <person name="Bonometti L."/>
            <person name="Westerberg I."/>
            <person name="Brannstrom I.O."/>
            <person name="Guillou S."/>
            <person name="Cros-Aarteil S."/>
            <person name="Calhoun S."/>
            <person name="Haridas S."/>
            <person name="Kuo A."/>
            <person name="Mondo S."/>
            <person name="Pangilinan J."/>
            <person name="Riley R."/>
            <person name="Labutti K."/>
            <person name="Andreopoulos B."/>
            <person name="Lipzen A."/>
            <person name="Chen C."/>
            <person name="Yanf M."/>
            <person name="Daum C."/>
            <person name="Ng V."/>
            <person name="Clum A."/>
            <person name="Ohm R."/>
            <person name="Martin F."/>
            <person name="Silar P."/>
            <person name="Natvig D."/>
            <person name="Lalanne C."/>
            <person name="Gautier V."/>
            <person name="Ament-Velasquez S.L."/>
            <person name="Kruys A."/>
            <person name="Hutchinson M.I."/>
            <person name="Powell A.J."/>
            <person name="Barry K."/>
            <person name="Miller A.N."/>
            <person name="Grigoriev I.V."/>
            <person name="Debuchy R."/>
            <person name="Gladieux P."/>
            <person name="Thoren M.H."/>
            <person name="Johannesson H."/>
        </authorList>
    </citation>
    <scope>NUCLEOTIDE SEQUENCE</scope>
    <source>
        <strain evidence="4">PSN309</strain>
    </source>
</reference>
<gene>
    <name evidence="4" type="ORF">QBC35DRAFT_191969</name>
</gene>
<accession>A0AAN6WWA5</accession>
<feature type="compositionally biased region" description="Basic and acidic residues" evidence="2">
    <location>
        <begin position="119"/>
        <end position="128"/>
    </location>
</feature>
<name>A0AAN6WWA5_9PEZI</name>
<evidence type="ECO:0000256" key="1">
    <source>
        <dbReference type="SAM" id="Coils"/>
    </source>
</evidence>
<feature type="region of interest" description="Disordered" evidence="2">
    <location>
        <begin position="1"/>
        <end position="20"/>
    </location>
</feature>
<proteinExistence type="predicted"/>
<evidence type="ECO:0000313" key="4">
    <source>
        <dbReference type="EMBL" id="KAK4188495.1"/>
    </source>
</evidence>
<protein>
    <submittedName>
        <fullName evidence="4">Uncharacterized protein</fullName>
    </submittedName>
</protein>
<feature type="compositionally biased region" description="Polar residues" evidence="2">
    <location>
        <begin position="1"/>
        <end position="15"/>
    </location>
</feature>
<evidence type="ECO:0000256" key="2">
    <source>
        <dbReference type="SAM" id="MobiDB-lite"/>
    </source>
</evidence>
<keyword evidence="3" id="KW-0472">Membrane</keyword>